<evidence type="ECO:0000313" key="3">
    <source>
        <dbReference type="Proteomes" id="UP001172673"/>
    </source>
</evidence>
<dbReference type="Proteomes" id="UP001172673">
    <property type="component" value="Unassembled WGS sequence"/>
</dbReference>
<dbReference type="EMBL" id="JAPDRK010000011">
    <property type="protein sequence ID" value="KAJ9607914.1"/>
    <property type="molecule type" value="Genomic_DNA"/>
</dbReference>
<reference evidence="2" key="1">
    <citation type="submission" date="2022-10" db="EMBL/GenBank/DDBJ databases">
        <title>Culturing micro-colonial fungi from biological soil crusts in the Mojave desert and describing Neophaeococcomyces mojavensis, and introducing the new genera and species Taxawa tesnikishii.</title>
        <authorList>
            <person name="Kurbessoian T."/>
            <person name="Stajich J.E."/>
        </authorList>
    </citation>
    <scope>NUCLEOTIDE SEQUENCE</scope>
    <source>
        <strain evidence="2">TK_41</strain>
    </source>
</reference>
<keyword evidence="3" id="KW-1185">Reference proteome</keyword>
<sequence>MDDRAQIWQPLNQSRREIRLFILHPSTDFGTVPEGHLITVSLDQQVQYEAISHAWGGPTYRETIFINQVEWPVTVSIFKALRQLRLSHAVKCIWIDALCINQYDMRERADQVEKMQFIFNRATTVVAWLGCSNRSIASLVGDLGSDKISDKGVQGASNRLFRGNEARISLFARLDYWSRTWIFQELALGREIRLLYADKVITMGALKAIVSTIESQWSEFNWYERDFILRRLRPILRAPTLCHIATVGSHEEKAVALTRTMYDHRISQCHDPRDRIYGLLGLMTAMFGPDFMEVNYQDDVAEIYVEFCGRSWWSRSQTLKEVLTEWRTFYSGVDLAFVRTIAFGREDLLDFDMCCSAFATGPSSRTEQEQRLVSDIKSAAEGRRFFIDAAGRPGLGPLEVRPGDVLAILAGGRVPYVLRKSTSNTAGNPNNFYFIGECYVDGVMQGQLLDGPTPPALEEIWLE</sequence>
<evidence type="ECO:0000259" key="1">
    <source>
        <dbReference type="Pfam" id="PF06985"/>
    </source>
</evidence>
<dbReference type="PANTHER" id="PTHR24148:SF73">
    <property type="entry name" value="HET DOMAIN PROTEIN (AFU_ORTHOLOGUE AFUA_8G01020)"/>
    <property type="match status" value="1"/>
</dbReference>
<accession>A0AA38X6W5</accession>
<protein>
    <recommendedName>
        <fullName evidence="1">Heterokaryon incompatibility domain-containing protein</fullName>
    </recommendedName>
</protein>
<dbReference type="AlphaFoldDB" id="A0AA38X6W5"/>
<comment type="caution">
    <text evidence="2">The sequence shown here is derived from an EMBL/GenBank/DDBJ whole genome shotgun (WGS) entry which is preliminary data.</text>
</comment>
<dbReference type="Pfam" id="PF06985">
    <property type="entry name" value="HET"/>
    <property type="match status" value="1"/>
</dbReference>
<name>A0AA38X6W5_9EURO</name>
<dbReference type="PANTHER" id="PTHR24148">
    <property type="entry name" value="ANKYRIN REPEAT DOMAIN-CONTAINING PROTEIN 39 HOMOLOG-RELATED"/>
    <property type="match status" value="1"/>
</dbReference>
<dbReference type="InterPro" id="IPR052895">
    <property type="entry name" value="HetReg/Transcr_Mod"/>
</dbReference>
<organism evidence="2 3">
    <name type="scientific">Cladophialophora chaetospira</name>
    <dbReference type="NCBI Taxonomy" id="386627"/>
    <lineage>
        <taxon>Eukaryota</taxon>
        <taxon>Fungi</taxon>
        <taxon>Dikarya</taxon>
        <taxon>Ascomycota</taxon>
        <taxon>Pezizomycotina</taxon>
        <taxon>Eurotiomycetes</taxon>
        <taxon>Chaetothyriomycetidae</taxon>
        <taxon>Chaetothyriales</taxon>
        <taxon>Herpotrichiellaceae</taxon>
        <taxon>Cladophialophora</taxon>
    </lineage>
</organism>
<proteinExistence type="predicted"/>
<dbReference type="InterPro" id="IPR010730">
    <property type="entry name" value="HET"/>
</dbReference>
<dbReference type="Pfam" id="PF26639">
    <property type="entry name" value="Het-6_barrel"/>
    <property type="match status" value="1"/>
</dbReference>
<feature type="domain" description="Heterokaryon incompatibility" evidence="1">
    <location>
        <begin position="48"/>
        <end position="185"/>
    </location>
</feature>
<evidence type="ECO:0000313" key="2">
    <source>
        <dbReference type="EMBL" id="KAJ9607914.1"/>
    </source>
</evidence>
<gene>
    <name evidence="2" type="ORF">H2200_007993</name>
</gene>